<keyword evidence="1" id="KW-1133">Transmembrane helix</keyword>
<proteinExistence type="predicted"/>
<dbReference type="InterPro" id="IPR051533">
    <property type="entry name" value="WaaL-like"/>
</dbReference>
<keyword evidence="1" id="KW-0812">Transmembrane</keyword>
<keyword evidence="1" id="KW-0472">Membrane</keyword>
<evidence type="ECO:0000313" key="2">
    <source>
        <dbReference type="EMBL" id="MBK8891608.1"/>
    </source>
</evidence>
<feature type="transmembrane region" description="Helical" evidence="1">
    <location>
        <begin position="46"/>
        <end position="69"/>
    </location>
</feature>
<dbReference type="PANTHER" id="PTHR37422">
    <property type="entry name" value="TEICHURONIC ACID BIOSYNTHESIS PROTEIN TUAE"/>
    <property type="match status" value="1"/>
</dbReference>
<dbReference type="PANTHER" id="PTHR37422:SF13">
    <property type="entry name" value="LIPOPOLYSACCHARIDE BIOSYNTHESIS PROTEIN PA4999-RELATED"/>
    <property type="match status" value="1"/>
</dbReference>
<dbReference type="EMBL" id="JADKBR010000017">
    <property type="protein sequence ID" value="MBK8891608.1"/>
    <property type="molecule type" value="Genomic_DNA"/>
</dbReference>
<feature type="transmembrane region" description="Helical" evidence="1">
    <location>
        <begin position="117"/>
        <end position="137"/>
    </location>
</feature>
<sequence length="308" mass="34164">MPDANAFSNYYSPFNALRIAKGALWAFLLYGIFARIAFAGHNVARLFAFGMTGGLTGTILVVILERFTFPGLFNFTDVYRVTGPFSQMHIGGADIETYLTIGAPFLVMLLIDKGSMWLRIALGLILLGVTYSIMVTFSRVGYAGYGVALGLAVARNEKENRQQNTTWLKRGAIALALSLAIFSVAIPIYYSPFAKERMALVGADLDSRQNHWRDALKMRDPGWATALFGMGIGRYPETHFWRSEEKRAAPYWLGSEAGKYFLRLGAGSPLYLEQFVSIQPGKEYSVEIKGRSNKPNAQLTISICENGY</sequence>
<evidence type="ECO:0000256" key="1">
    <source>
        <dbReference type="SAM" id="Phobius"/>
    </source>
</evidence>
<dbReference type="AlphaFoldDB" id="A0A9D7LSW7"/>
<feature type="transmembrane region" description="Helical" evidence="1">
    <location>
        <begin position="171"/>
        <end position="190"/>
    </location>
</feature>
<evidence type="ECO:0000313" key="3">
    <source>
        <dbReference type="Proteomes" id="UP000808146"/>
    </source>
</evidence>
<reference evidence="2" key="1">
    <citation type="submission" date="2020-10" db="EMBL/GenBank/DDBJ databases">
        <title>Connecting structure to function with the recovery of over 1000 high-quality activated sludge metagenome-assembled genomes encoding full-length rRNA genes using long-read sequencing.</title>
        <authorList>
            <person name="Singleton C.M."/>
            <person name="Petriglieri F."/>
            <person name="Kristensen J.M."/>
            <person name="Kirkegaard R.H."/>
            <person name="Michaelsen T.Y."/>
            <person name="Andersen M.H."/>
            <person name="Karst S.M."/>
            <person name="Dueholm M.S."/>
            <person name="Nielsen P.H."/>
            <person name="Albertsen M."/>
        </authorList>
    </citation>
    <scope>NUCLEOTIDE SEQUENCE</scope>
    <source>
        <strain evidence="2">OdNE_18-Q3-R46-58_BAT3C.305</strain>
    </source>
</reference>
<organism evidence="2 3">
    <name type="scientific">Candidatus Dechloromonas phosphorivorans</name>
    <dbReference type="NCBI Taxonomy" id="2899244"/>
    <lineage>
        <taxon>Bacteria</taxon>
        <taxon>Pseudomonadati</taxon>
        <taxon>Pseudomonadota</taxon>
        <taxon>Betaproteobacteria</taxon>
        <taxon>Rhodocyclales</taxon>
        <taxon>Azonexaceae</taxon>
        <taxon>Dechloromonas</taxon>
    </lineage>
</organism>
<dbReference type="Proteomes" id="UP000808146">
    <property type="component" value="Unassembled WGS sequence"/>
</dbReference>
<comment type="caution">
    <text evidence="2">The sequence shown here is derived from an EMBL/GenBank/DDBJ whole genome shotgun (WGS) entry which is preliminary data.</text>
</comment>
<protein>
    <submittedName>
        <fullName evidence="2">Uncharacterized protein</fullName>
    </submittedName>
</protein>
<feature type="transmembrane region" description="Helical" evidence="1">
    <location>
        <begin position="20"/>
        <end position="39"/>
    </location>
</feature>
<accession>A0A9D7LSW7</accession>
<name>A0A9D7LSW7_9RHOO</name>
<feature type="transmembrane region" description="Helical" evidence="1">
    <location>
        <begin position="89"/>
        <end position="110"/>
    </location>
</feature>
<gene>
    <name evidence="2" type="ORF">IPN75_15140</name>
</gene>